<keyword evidence="2" id="KW-0201">Cytochrome c-type biogenesis</keyword>
<dbReference type="GO" id="GO:0017004">
    <property type="term" value="P:cytochrome complex assembly"/>
    <property type="evidence" value="ECO:0007669"/>
    <property type="project" value="UniProtKB-KW"/>
</dbReference>
<evidence type="ECO:0000256" key="2">
    <source>
        <dbReference type="ARBA" id="ARBA00022748"/>
    </source>
</evidence>
<name>A0A1H3AEI9_9FLAO</name>
<dbReference type="InterPro" id="IPR013740">
    <property type="entry name" value="Redoxin"/>
</dbReference>
<dbReference type="PANTHER" id="PTHR42852:SF6">
    <property type="entry name" value="THIOL:DISULFIDE INTERCHANGE PROTEIN DSBE"/>
    <property type="match status" value="1"/>
</dbReference>
<protein>
    <submittedName>
        <fullName evidence="6">Thiol-disulfide isomerase or thioredoxin</fullName>
    </submittedName>
</protein>
<dbReference type="InterPro" id="IPR013766">
    <property type="entry name" value="Thioredoxin_domain"/>
</dbReference>
<proteinExistence type="predicted"/>
<feature type="domain" description="Thioredoxin" evidence="5">
    <location>
        <begin position="192"/>
        <end position="340"/>
    </location>
</feature>
<sequence>MRKISILVIAVATLFVACEEKLTDYAKVSGTLKTDAKEVTIKGREYTKTIAVDENGNFSDTLKVKADFYLMSTANGERTSLFLKNGYNITLNQKEETFEKGFTYSGEGKESNSYFSNLIAFFAGDNGNPKEYFKLDEAAYAAKVKESKELLNAYSKVGVDSLVLTMVENNNKQFFNFVESSYKREHDNLIKFSPGKVSPEFVNYENFKGGKTSLKDLRGKFVYIDVWATWCGPCIREIPSLKKLEEELHGKNIEFVSISVDNVDGKRGSHDAWKKMVAKEQLGGIQLYADKDFSSDFIRAYGVNSIPRFILIDDKGNIVDSNANRPSNPKLKEQLLELGI</sequence>
<reference evidence="6 7" key="1">
    <citation type="submission" date="2016-10" db="EMBL/GenBank/DDBJ databases">
        <authorList>
            <person name="de Groot N.N."/>
        </authorList>
    </citation>
    <scope>NUCLEOTIDE SEQUENCE [LARGE SCALE GENOMIC DNA]</scope>
    <source>
        <strain evidence="6 7">DSM 24956</strain>
    </source>
</reference>
<keyword evidence="3" id="KW-1015">Disulfide bond</keyword>
<dbReference type="CDD" id="cd02966">
    <property type="entry name" value="TlpA_like_family"/>
    <property type="match status" value="1"/>
</dbReference>
<comment type="subcellular location">
    <subcellularLocation>
        <location evidence="1">Cell envelope</location>
    </subcellularLocation>
</comment>
<dbReference type="InterPro" id="IPR050553">
    <property type="entry name" value="Thioredoxin_ResA/DsbE_sf"/>
</dbReference>
<evidence type="ECO:0000256" key="3">
    <source>
        <dbReference type="ARBA" id="ARBA00023157"/>
    </source>
</evidence>
<dbReference type="PANTHER" id="PTHR42852">
    <property type="entry name" value="THIOL:DISULFIDE INTERCHANGE PROTEIN DSBE"/>
    <property type="match status" value="1"/>
</dbReference>
<dbReference type="AlphaFoldDB" id="A0A1H3AEI9"/>
<evidence type="ECO:0000313" key="6">
    <source>
        <dbReference type="EMBL" id="SDX28120.1"/>
    </source>
</evidence>
<gene>
    <name evidence="6" type="ORF">SAMN05444411_104107</name>
</gene>
<keyword evidence="4" id="KW-0676">Redox-active center</keyword>
<dbReference type="EMBL" id="FNNJ01000004">
    <property type="protein sequence ID" value="SDX28120.1"/>
    <property type="molecule type" value="Genomic_DNA"/>
</dbReference>
<evidence type="ECO:0000313" key="7">
    <source>
        <dbReference type="Proteomes" id="UP000199595"/>
    </source>
</evidence>
<dbReference type="SUPFAM" id="SSF52833">
    <property type="entry name" value="Thioredoxin-like"/>
    <property type="match status" value="1"/>
</dbReference>
<dbReference type="GO" id="GO:0016491">
    <property type="term" value="F:oxidoreductase activity"/>
    <property type="evidence" value="ECO:0007669"/>
    <property type="project" value="InterPro"/>
</dbReference>
<evidence type="ECO:0000259" key="5">
    <source>
        <dbReference type="PROSITE" id="PS51352"/>
    </source>
</evidence>
<dbReference type="PROSITE" id="PS51352">
    <property type="entry name" value="THIOREDOXIN_2"/>
    <property type="match status" value="1"/>
</dbReference>
<dbReference type="PROSITE" id="PS51257">
    <property type="entry name" value="PROKAR_LIPOPROTEIN"/>
    <property type="match status" value="1"/>
</dbReference>
<organism evidence="6 7">
    <name type="scientific">Lutibacter oricola</name>
    <dbReference type="NCBI Taxonomy" id="762486"/>
    <lineage>
        <taxon>Bacteria</taxon>
        <taxon>Pseudomonadati</taxon>
        <taxon>Bacteroidota</taxon>
        <taxon>Flavobacteriia</taxon>
        <taxon>Flavobacteriales</taxon>
        <taxon>Flavobacteriaceae</taxon>
        <taxon>Lutibacter</taxon>
    </lineage>
</organism>
<dbReference type="STRING" id="762486.SAMN05444411_104107"/>
<dbReference type="RefSeq" id="WP_245729926.1">
    <property type="nucleotide sequence ID" value="NZ_FNNJ01000004.1"/>
</dbReference>
<dbReference type="GO" id="GO:0030313">
    <property type="term" value="C:cell envelope"/>
    <property type="evidence" value="ECO:0007669"/>
    <property type="project" value="UniProtKB-SubCell"/>
</dbReference>
<dbReference type="Gene3D" id="3.40.30.10">
    <property type="entry name" value="Glutaredoxin"/>
    <property type="match status" value="1"/>
</dbReference>
<accession>A0A1H3AEI9</accession>
<dbReference type="Proteomes" id="UP000199595">
    <property type="component" value="Unassembled WGS sequence"/>
</dbReference>
<dbReference type="GO" id="GO:0016853">
    <property type="term" value="F:isomerase activity"/>
    <property type="evidence" value="ECO:0007669"/>
    <property type="project" value="UniProtKB-KW"/>
</dbReference>
<evidence type="ECO:0000256" key="4">
    <source>
        <dbReference type="ARBA" id="ARBA00023284"/>
    </source>
</evidence>
<keyword evidence="6" id="KW-0413">Isomerase</keyword>
<dbReference type="InterPro" id="IPR036249">
    <property type="entry name" value="Thioredoxin-like_sf"/>
</dbReference>
<dbReference type="Pfam" id="PF08534">
    <property type="entry name" value="Redoxin"/>
    <property type="match status" value="1"/>
</dbReference>
<keyword evidence="7" id="KW-1185">Reference proteome</keyword>
<evidence type="ECO:0000256" key="1">
    <source>
        <dbReference type="ARBA" id="ARBA00004196"/>
    </source>
</evidence>